<keyword evidence="5 11" id="KW-0808">Transferase</keyword>
<dbReference type="Gene3D" id="3.10.520.10">
    <property type="entry name" value="ApbE-like domains"/>
    <property type="match status" value="1"/>
</dbReference>
<dbReference type="KEGG" id="haer:DU502_11560"/>
<dbReference type="EMBL" id="REFS01000008">
    <property type="protein sequence ID" value="RMB11666.1"/>
    <property type="molecule type" value="Genomic_DNA"/>
</dbReference>
<dbReference type="PANTHER" id="PTHR30040:SF2">
    <property type="entry name" value="FAD:PROTEIN FMN TRANSFERASE"/>
    <property type="match status" value="1"/>
</dbReference>
<protein>
    <recommendedName>
        <fullName evidence="3">FAD:protein FMN transferase</fullName>
        <ecNumber evidence="2">2.7.1.180</ecNumber>
    </recommendedName>
    <alternativeName>
        <fullName evidence="9">Flavin transferase</fullName>
    </alternativeName>
</protein>
<accession>A0A3M0CWD4</accession>
<evidence type="ECO:0000313" key="12">
    <source>
        <dbReference type="EMBL" id="RMB11666.1"/>
    </source>
</evidence>
<keyword evidence="4" id="KW-0285">Flavoprotein</keyword>
<comment type="catalytic activity">
    <reaction evidence="10">
        <text>L-threonyl-[protein] + FAD = FMN-L-threonyl-[protein] + AMP + H(+)</text>
        <dbReference type="Rhea" id="RHEA:36847"/>
        <dbReference type="Rhea" id="RHEA-COMP:11060"/>
        <dbReference type="Rhea" id="RHEA-COMP:11061"/>
        <dbReference type="ChEBI" id="CHEBI:15378"/>
        <dbReference type="ChEBI" id="CHEBI:30013"/>
        <dbReference type="ChEBI" id="CHEBI:57692"/>
        <dbReference type="ChEBI" id="CHEBI:74257"/>
        <dbReference type="ChEBI" id="CHEBI:456215"/>
        <dbReference type="EC" id="2.7.1.180"/>
    </reaction>
</comment>
<keyword evidence="7" id="KW-0274">FAD</keyword>
<dbReference type="Proteomes" id="UP000277326">
    <property type="component" value="Unassembled WGS sequence"/>
</dbReference>
<keyword evidence="8" id="KW-0460">Magnesium</keyword>
<evidence type="ECO:0000256" key="7">
    <source>
        <dbReference type="ARBA" id="ARBA00022827"/>
    </source>
</evidence>
<dbReference type="InterPro" id="IPR024932">
    <property type="entry name" value="ApbE"/>
</dbReference>
<keyword evidence="6" id="KW-0479">Metal-binding</keyword>
<dbReference type="PANTHER" id="PTHR30040">
    <property type="entry name" value="THIAMINE BIOSYNTHESIS LIPOPROTEIN APBE"/>
    <property type="match status" value="1"/>
</dbReference>
<keyword evidence="12" id="KW-0449">Lipoprotein</keyword>
<gene>
    <name evidence="12" type="ORF">ATH50_3365</name>
    <name evidence="11" type="ORF">DU502_11560</name>
</gene>
<reference evidence="11 14" key="2">
    <citation type="submission" date="2018-07" db="EMBL/GenBank/DDBJ databases">
        <title>Genome sequences of Haloplanus aerogenes JCM 16430T.</title>
        <authorList>
            <person name="Kim Y.B."/>
            <person name="Roh S.W."/>
        </authorList>
    </citation>
    <scope>NUCLEOTIDE SEQUENCE [LARGE SCALE GENOMIC DNA]</scope>
    <source>
        <strain evidence="11 14">JCM 16430</strain>
    </source>
</reference>
<proteinExistence type="predicted"/>
<dbReference type="EC" id="2.7.1.180" evidence="2"/>
<comment type="cofactor">
    <cofactor evidence="1">
        <name>Mg(2+)</name>
        <dbReference type="ChEBI" id="CHEBI:18420"/>
    </cofactor>
</comment>
<evidence type="ECO:0000256" key="2">
    <source>
        <dbReference type="ARBA" id="ARBA00011955"/>
    </source>
</evidence>
<dbReference type="GO" id="GO:0046872">
    <property type="term" value="F:metal ion binding"/>
    <property type="evidence" value="ECO:0007669"/>
    <property type="project" value="UniProtKB-KW"/>
</dbReference>
<dbReference type="PIRSF" id="PIRSF006268">
    <property type="entry name" value="ApbE"/>
    <property type="match status" value="1"/>
</dbReference>
<dbReference type="GO" id="GO:0016740">
    <property type="term" value="F:transferase activity"/>
    <property type="evidence" value="ECO:0007669"/>
    <property type="project" value="UniProtKB-KW"/>
</dbReference>
<evidence type="ECO:0000256" key="3">
    <source>
        <dbReference type="ARBA" id="ARBA00016337"/>
    </source>
</evidence>
<dbReference type="AlphaFoldDB" id="A0A3M0CWD4"/>
<sequence length="322" mass="34123">MVMRDLDRRSILSALAGTAVGVGLLDRTSFTGRDRTEVRSVRPMMGTLVTAAAVTTSPDRAASGIDAAFAEMERLIGVFSRHDADAQVARLNASGTLTDPSPELVSVLRTARRVHDRTEGAFDPTVLPVLADTLRGDTSGGSADAVPGFDEVRIRDGAVHTAVPITLDGIAKGYIVDRGCATLRRWVDEAMIEAGGDIRAFGGSEGRWHIGIHDPRGDGYLSRIRLRNGAVATSGSYEVSHGERTSGADPVIRPATARRPEEDTCASVVSSTAERADALSTAAFVMDDSAAMSILERVDAGGMFLTTSGELIRTDSWREIPG</sequence>
<evidence type="ECO:0000256" key="8">
    <source>
        <dbReference type="ARBA" id="ARBA00022842"/>
    </source>
</evidence>
<evidence type="ECO:0000313" key="11">
    <source>
        <dbReference type="EMBL" id="AZH25968.1"/>
    </source>
</evidence>
<name>A0A3M0CWD4_9EURY</name>
<evidence type="ECO:0000256" key="1">
    <source>
        <dbReference type="ARBA" id="ARBA00001946"/>
    </source>
</evidence>
<reference evidence="12" key="3">
    <citation type="submission" date="2018-10" db="EMBL/GenBank/DDBJ databases">
        <authorList>
            <person name="Whitman W."/>
            <person name="Huntemann M."/>
            <person name="Clum A."/>
            <person name="Pillay M."/>
            <person name="Palaniappan K."/>
            <person name="Varghese N."/>
            <person name="Mikhailova N."/>
            <person name="Stamatis D."/>
            <person name="Reddy T."/>
            <person name="Daum C."/>
            <person name="Shapiro N."/>
            <person name="Ivanova N."/>
            <person name="Kyrpides N."/>
            <person name="Woyke T."/>
        </authorList>
    </citation>
    <scope>NUCLEOTIDE SEQUENCE</scope>
    <source>
        <strain evidence="12">CGMCC 1.10124</strain>
    </source>
</reference>
<dbReference type="SUPFAM" id="SSF143631">
    <property type="entry name" value="ApbE-like"/>
    <property type="match status" value="1"/>
</dbReference>
<dbReference type="Proteomes" id="UP000282007">
    <property type="component" value="Chromosome"/>
</dbReference>
<evidence type="ECO:0000256" key="6">
    <source>
        <dbReference type="ARBA" id="ARBA00022723"/>
    </source>
</evidence>
<evidence type="ECO:0000256" key="5">
    <source>
        <dbReference type="ARBA" id="ARBA00022679"/>
    </source>
</evidence>
<keyword evidence="14" id="KW-1185">Reference proteome</keyword>
<dbReference type="InterPro" id="IPR003374">
    <property type="entry name" value="ApbE-like_sf"/>
</dbReference>
<dbReference type="EMBL" id="CP034145">
    <property type="protein sequence ID" value="AZH25968.1"/>
    <property type="molecule type" value="Genomic_DNA"/>
</dbReference>
<evidence type="ECO:0000313" key="14">
    <source>
        <dbReference type="Proteomes" id="UP000282007"/>
    </source>
</evidence>
<evidence type="ECO:0000256" key="4">
    <source>
        <dbReference type="ARBA" id="ARBA00022630"/>
    </source>
</evidence>
<evidence type="ECO:0000313" key="13">
    <source>
        <dbReference type="Proteomes" id="UP000277326"/>
    </source>
</evidence>
<organism evidence="12 13">
    <name type="scientific">Haloplanus aerogenes</name>
    <dbReference type="NCBI Taxonomy" id="660522"/>
    <lineage>
        <taxon>Archaea</taxon>
        <taxon>Methanobacteriati</taxon>
        <taxon>Methanobacteriota</taxon>
        <taxon>Stenosarchaea group</taxon>
        <taxon>Halobacteria</taxon>
        <taxon>Halobacteriales</taxon>
        <taxon>Haloferacaceae</taxon>
        <taxon>Haloplanus</taxon>
    </lineage>
</organism>
<evidence type="ECO:0000256" key="9">
    <source>
        <dbReference type="ARBA" id="ARBA00031306"/>
    </source>
</evidence>
<dbReference type="Pfam" id="PF02424">
    <property type="entry name" value="ApbE"/>
    <property type="match status" value="1"/>
</dbReference>
<evidence type="ECO:0000256" key="10">
    <source>
        <dbReference type="ARBA" id="ARBA00048540"/>
    </source>
</evidence>
<reference evidence="12 13" key="1">
    <citation type="journal article" date="2015" name="Stand. Genomic Sci.">
        <title>Genomic Encyclopedia of Bacterial and Archaeal Type Strains, Phase III: the genomes of soil and plant-associated and newly described type strains.</title>
        <authorList>
            <person name="Whitman W.B."/>
            <person name="Woyke T."/>
            <person name="Klenk H.P."/>
            <person name="Zhou Y."/>
            <person name="Lilburn T.G."/>
            <person name="Beck B.J."/>
            <person name="De Vos P."/>
            <person name="Vandamme P."/>
            <person name="Eisen J.A."/>
            <person name="Garrity G."/>
            <person name="Hugenholtz P."/>
            <person name="Kyrpides N.C."/>
        </authorList>
    </citation>
    <scope>NUCLEOTIDE SEQUENCE [LARGE SCALE GENOMIC DNA]</scope>
    <source>
        <strain evidence="12 13">CGMCC 1.10124</strain>
    </source>
</reference>